<accession>A0ABY5U2S6</accession>
<proteinExistence type="predicted"/>
<dbReference type="EMBL" id="CP103866">
    <property type="protein sequence ID" value="UWE03924.1"/>
    <property type="molecule type" value="Genomic_DNA"/>
</dbReference>
<keyword evidence="2" id="KW-1185">Reference proteome</keyword>
<name>A0ABY5U2S6_LACSH</name>
<reference evidence="1" key="1">
    <citation type="submission" date="2022-08" db="EMBL/GenBank/DDBJ databases">
        <title>The complete genome sequence of the thermophilic bacterium Laceyella sacchari FBKL4.010 reveals the basis for tetramethylpyrazine biosynthesis in Moutai-flavor Daqu.</title>
        <authorList>
            <person name="Li D."/>
            <person name="Huang W."/>
            <person name="Wang C."/>
            <person name="Qiu S."/>
        </authorList>
    </citation>
    <scope>NUCLEOTIDE SEQUENCE</scope>
    <source>
        <strain evidence="1">FBKL4.014</strain>
    </source>
</reference>
<organism evidence="1 2">
    <name type="scientific">Laceyella sacchari</name>
    <name type="common">Thermoactinomyces thalpophilus</name>
    <dbReference type="NCBI Taxonomy" id="37482"/>
    <lineage>
        <taxon>Bacteria</taxon>
        <taxon>Bacillati</taxon>
        <taxon>Bacillota</taxon>
        <taxon>Bacilli</taxon>
        <taxon>Bacillales</taxon>
        <taxon>Thermoactinomycetaceae</taxon>
        <taxon>Laceyella</taxon>
    </lineage>
</organism>
<dbReference type="Pfam" id="PF26301">
    <property type="entry name" value="spore_CmpA"/>
    <property type="match status" value="1"/>
</dbReference>
<evidence type="ECO:0000313" key="2">
    <source>
        <dbReference type="Proteomes" id="UP001058650"/>
    </source>
</evidence>
<dbReference type="RefSeq" id="WP_132223523.1">
    <property type="nucleotide sequence ID" value="NZ_CP103866.1"/>
</dbReference>
<sequence>MPSWLIKQLMHAFSKKDRRLIQWLNHCWFHYRCNQGKRIS</sequence>
<gene>
    <name evidence="1" type="primary">cmpA</name>
    <name evidence="1" type="ORF">NYR52_01665</name>
</gene>
<dbReference type="InterPro" id="IPR047764">
    <property type="entry name" value="CmpA"/>
</dbReference>
<protein>
    <submittedName>
        <fullName evidence="1">Cortex morphogenetic protein CmpA</fullName>
    </submittedName>
</protein>
<evidence type="ECO:0000313" key="1">
    <source>
        <dbReference type="EMBL" id="UWE03924.1"/>
    </source>
</evidence>
<dbReference type="Proteomes" id="UP001058650">
    <property type="component" value="Chromosome"/>
</dbReference>
<dbReference type="NCBIfam" id="NF033225">
    <property type="entry name" value="spore_CmpA"/>
    <property type="match status" value="1"/>
</dbReference>